<comment type="caution">
    <text evidence="2">Lacks conserved residue(s) required for the propagation of feature annotation.</text>
</comment>
<dbReference type="PANTHER" id="PTHR48071">
    <property type="entry name" value="SRCR DOMAIN-CONTAINING PROTEIN"/>
    <property type="match status" value="1"/>
</dbReference>
<dbReference type="Pfam" id="PF00530">
    <property type="entry name" value="SRCR"/>
    <property type="match status" value="2"/>
</dbReference>
<evidence type="ECO:0000313" key="7">
    <source>
        <dbReference type="Proteomes" id="UP001164746"/>
    </source>
</evidence>
<keyword evidence="3" id="KW-0175">Coiled coil</keyword>
<dbReference type="SMART" id="SM00202">
    <property type="entry name" value="SR"/>
    <property type="match status" value="1"/>
</dbReference>
<keyword evidence="7" id="KW-1185">Reference proteome</keyword>
<evidence type="ECO:0000256" key="4">
    <source>
        <dbReference type="SAM" id="SignalP"/>
    </source>
</evidence>
<feature type="coiled-coil region" evidence="3">
    <location>
        <begin position="231"/>
        <end position="258"/>
    </location>
</feature>
<feature type="chain" id="PRO_5047273419" evidence="4">
    <location>
        <begin position="21"/>
        <end position="598"/>
    </location>
</feature>
<gene>
    <name evidence="6" type="ORF">MAR_003095</name>
</gene>
<dbReference type="Gene3D" id="3.10.250.10">
    <property type="entry name" value="SRCR-like domain"/>
    <property type="match status" value="2"/>
</dbReference>
<dbReference type="EMBL" id="CP111027">
    <property type="protein sequence ID" value="WAR29527.1"/>
    <property type="molecule type" value="Genomic_DNA"/>
</dbReference>
<accession>A0ABY7G511</accession>
<sequence length="598" mass="67442">MRPYLLSLLVVMVAMRPVQGSRLKKLEEEMKFVKGILFKELGSIRDEVKELTARVELLENSTTAQGLDSSSQDIGPSVDTFDGKGKAQTLTTENNDARVDAEIKYIRKAYSQDKEALQILKSNAMRPYLLSLLVIMVVMRPVQGSRLKRLEEEMKFVKGILFKELGSIRDEVKELTTRVELLENTTSAMGLESSSQDMEISADTFDGKGNTQTITAENYDASVDAEIKYIRKAYSQDKEALQNLKESVKDSILDLEHRVNAHVEHLNTQSQQHIELIQGNISLAKTTLSDFINTTAVSVSTVYDKMNMTVTEFIANASALISLKLSDTVQDLEHNLTTIYRHNDNVLQTFMFTADQNVTEVLHAAEHIGNMIVTNYTDLPRNLQLENQDIRNKIADVERMFFCNEINLIGTNGYDNFYPCERVIRLANASPYLSNGVQGRLEVRHNGKWGTVCNDAFQGYGSAGVGEPYITNNVNVVCRMFRFRECEYVKYVGGGSGTIWMDDVECGGGESSILECPHHIVLLQDRGVSETYITINVNVVCRMFRFRECKYMHYLGSGSGTIWMDDVECGGGESSFLECYLGWGIGNRDHYEDIWFLL</sequence>
<organism evidence="6 7">
    <name type="scientific">Mya arenaria</name>
    <name type="common">Soft-shell clam</name>
    <dbReference type="NCBI Taxonomy" id="6604"/>
    <lineage>
        <taxon>Eukaryota</taxon>
        <taxon>Metazoa</taxon>
        <taxon>Spiralia</taxon>
        <taxon>Lophotrochozoa</taxon>
        <taxon>Mollusca</taxon>
        <taxon>Bivalvia</taxon>
        <taxon>Autobranchia</taxon>
        <taxon>Heteroconchia</taxon>
        <taxon>Euheterodonta</taxon>
        <taxon>Imparidentia</taxon>
        <taxon>Neoheterodontei</taxon>
        <taxon>Myida</taxon>
        <taxon>Myoidea</taxon>
        <taxon>Myidae</taxon>
        <taxon>Mya</taxon>
    </lineage>
</organism>
<name>A0ABY7G511_MYAAR</name>
<proteinExistence type="predicted"/>
<evidence type="ECO:0000256" key="2">
    <source>
        <dbReference type="PROSITE-ProRule" id="PRU00196"/>
    </source>
</evidence>
<keyword evidence="4" id="KW-0732">Signal</keyword>
<evidence type="ECO:0000256" key="3">
    <source>
        <dbReference type="SAM" id="Coils"/>
    </source>
</evidence>
<evidence type="ECO:0000256" key="1">
    <source>
        <dbReference type="ARBA" id="ARBA00023157"/>
    </source>
</evidence>
<feature type="disulfide bond" evidence="2">
    <location>
        <begin position="506"/>
        <end position="516"/>
    </location>
</feature>
<dbReference type="InterPro" id="IPR001190">
    <property type="entry name" value="SRCR"/>
</dbReference>
<evidence type="ECO:0000259" key="5">
    <source>
        <dbReference type="PROSITE" id="PS50287"/>
    </source>
</evidence>
<feature type="domain" description="SRCR" evidence="5">
    <location>
        <begin position="424"/>
        <end position="542"/>
    </location>
</feature>
<reference evidence="6" key="1">
    <citation type="submission" date="2022-11" db="EMBL/GenBank/DDBJ databases">
        <title>Centuries of genome instability and evolution in soft-shell clam transmissible cancer (bioRxiv).</title>
        <authorList>
            <person name="Hart S.F.M."/>
            <person name="Yonemitsu M.A."/>
            <person name="Giersch R.M."/>
            <person name="Beal B.F."/>
            <person name="Arriagada G."/>
            <person name="Davis B.W."/>
            <person name="Ostrander E.A."/>
            <person name="Goff S.P."/>
            <person name="Metzger M.J."/>
        </authorList>
    </citation>
    <scope>NUCLEOTIDE SEQUENCE</scope>
    <source>
        <strain evidence="6">MELC-2E11</strain>
        <tissue evidence="6">Siphon/mantle</tissue>
    </source>
</reference>
<dbReference type="SUPFAM" id="SSF56487">
    <property type="entry name" value="SRCR-like"/>
    <property type="match status" value="2"/>
</dbReference>
<dbReference type="InterPro" id="IPR036772">
    <property type="entry name" value="SRCR-like_dom_sf"/>
</dbReference>
<dbReference type="PROSITE" id="PS50287">
    <property type="entry name" value="SRCR_2"/>
    <property type="match status" value="1"/>
</dbReference>
<keyword evidence="1 2" id="KW-1015">Disulfide bond</keyword>
<feature type="signal peptide" evidence="4">
    <location>
        <begin position="1"/>
        <end position="20"/>
    </location>
</feature>
<evidence type="ECO:0000313" key="6">
    <source>
        <dbReference type="EMBL" id="WAR29527.1"/>
    </source>
</evidence>
<protein>
    <submittedName>
        <fullName evidence="6">DMBT1-like protein</fullName>
    </submittedName>
</protein>
<dbReference type="Proteomes" id="UP001164746">
    <property type="component" value="Chromosome 16"/>
</dbReference>
<dbReference type="PANTHER" id="PTHR48071:SF18">
    <property type="entry name" value="DELETED IN MALIGNANT BRAIN TUMORS 1 PROTEIN-RELATED"/>
    <property type="match status" value="1"/>
</dbReference>